<name>A0A448XDN1_9PLAT</name>
<evidence type="ECO:0000313" key="5">
    <source>
        <dbReference type="Proteomes" id="UP000784294"/>
    </source>
</evidence>
<evidence type="ECO:0000259" key="2">
    <source>
        <dbReference type="PROSITE" id="PS50055"/>
    </source>
</evidence>
<dbReference type="PANTHER" id="PTHR45706:SF4">
    <property type="entry name" value="TYROSINE-PROTEIN PHOSPHATASE"/>
    <property type="match status" value="1"/>
</dbReference>
<dbReference type="InterPro" id="IPR016130">
    <property type="entry name" value="Tyr_Pase_AS"/>
</dbReference>
<organism evidence="4 5">
    <name type="scientific">Protopolystoma xenopodis</name>
    <dbReference type="NCBI Taxonomy" id="117903"/>
    <lineage>
        <taxon>Eukaryota</taxon>
        <taxon>Metazoa</taxon>
        <taxon>Spiralia</taxon>
        <taxon>Lophotrochozoa</taxon>
        <taxon>Platyhelminthes</taxon>
        <taxon>Monogenea</taxon>
        <taxon>Polyopisthocotylea</taxon>
        <taxon>Polystomatidea</taxon>
        <taxon>Polystomatidae</taxon>
        <taxon>Protopolystoma</taxon>
    </lineage>
</organism>
<evidence type="ECO:0008006" key="6">
    <source>
        <dbReference type="Google" id="ProtNLM"/>
    </source>
</evidence>
<comment type="caution">
    <text evidence="4">The sequence shown here is derived from an EMBL/GenBank/DDBJ whole genome shotgun (WGS) entry which is preliminary data.</text>
</comment>
<feature type="compositionally biased region" description="Gly residues" evidence="1">
    <location>
        <begin position="28"/>
        <end position="39"/>
    </location>
</feature>
<proteinExistence type="predicted"/>
<dbReference type="SMART" id="SM00194">
    <property type="entry name" value="PTPc"/>
    <property type="match status" value="1"/>
</dbReference>
<dbReference type="Pfam" id="PF00102">
    <property type="entry name" value="Y_phosphatase"/>
    <property type="match status" value="1"/>
</dbReference>
<evidence type="ECO:0000313" key="4">
    <source>
        <dbReference type="EMBL" id="VEL34270.1"/>
    </source>
</evidence>
<accession>A0A448XDN1</accession>
<gene>
    <name evidence="4" type="ORF">PXEA_LOCUS27710</name>
</gene>
<dbReference type="InterPro" id="IPR003595">
    <property type="entry name" value="Tyr_Pase_cat"/>
</dbReference>
<dbReference type="InterPro" id="IPR000387">
    <property type="entry name" value="Tyr_Pase_dom"/>
</dbReference>
<evidence type="ECO:0000259" key="3">
    <source>
        <dbReference type="PROSITE" id="PS50056"/>
    </source>
</evidence>
<dbReference type="Gene3D" id="3.90.190.10">
    <property type="entry name" value="Protein tyrosine phosphatase superfamily"/>
    <property type="match status" value="1"/>
</dbReference>
<dbReference type="SUPFAM" id="SSF52799">
    <property type="entry name" value="(Phosphotyrosine protein) phosphatases II"/>
    <property type="match status" value="1"/>
</dbReference>
<dbReference type="PANTHER" id="PTHR45706">
    <property type="entry name" value="TYROSINE-PROTEIN PHOSPHATASE"/>
    <property type="match status" value="1"/>
</dbReference>
<dbReference type="EMBL" id="CAAALY010247317">
    <property type="protein sequence ID" value="VEL34270.1"/>
    <property type="molecule type" value="Genomic_DNA"/>
</dbReference>
<protein>
    <recommendedName>
        <fullName evidence="6">Tyrosine specific protein phosphatases domain-containing protein</fullName>
    </recommendedName>
</protein>
<dbReference type="PROSITE" id="PS50056">
    <property type="entry name" value="TYR_PHOSPHATASE_2"/>
    <property type="match status" value="1"/>
</dbReference>
<dbReference type="GO" id="GO:0004725">
    <property type="term" value="F:protein tyrosine phosphatase activity"/>
    <property type="evidence" value="ECO:0007669"/>
    <property type="project" value="InterPro"/>
</dbReference>
<dbReference type="SMART" id="SM00404">
    <property type="entry name" value="PTPc_motif"/>
    <property type="match status" value="1"/>
</dbReference>
<feature type="region of interest" description="Disordered" evidence="1">
    <location>
        <begin position="20"/>
        <end position="84"/>
    </location>
</feature>
<dbReference type="AlphaFoldDB" id="A0A448XDN1"/>
<feature type="compositionally biased region" description="Polar residues" evidence="1">
    <location>
        <begin position="40"/>
        <end position="74"/>
    </location>
</feature>
<dbReference type="InterPro" id="IPR000242">
    <property type="entry name" value="PTP_cat"/>
</dbReference>
<dbReference type="OrthoDB" id="5854685at2759"/>
<dbReference type="PROSITE" id="PS00383">
    <property type="entry name" value="TYR_PHOSPHATASE_1"/>
    <property type="match status" value="1"/>
</dbReference>
<dbReference type="Proteomes" id="UP000784294">
    <property type="component" value="Unassembled WGS sequence"/>
</dbReference>
<dbReference type="PRINTS" id="PR00700">
    <property type="entry name" value="PRTYPHPHTASE"/>
</dbReference>
<evidence type="ECO:0000256" key="1">
    <source>
        <dbReference type="SAM" id="MobiDB-lite"/>
    </source>
</evidence>
<sequence length="218" mass="23251">MAVTQDFAYREFILSRGRTPTAVSGPWARGGYGSSGSGGTQSLHHSTTPNAHLSPRSLPSSFTAAMGSAPSSANFGGPGISSVGQHHTERRHVVQLQYISWPDHGVPDSPDDLIAFVQRVRAARIGYDTAPVVVHCSAGIGRTGVLITMETAMACIEAGQPVRPLQMVTEMRDQRAMLIQTTTIFHAKPLICVKIYAEVIVVQSHQNTAAGFSCPDVV</sequence>
<reference evidence="4" key="1">
    <citation type="submission" date="2018-11" db="EMBL/GenBank/DDBJ databases">
        <authorList>
            <consortium name="Pathogen Informatics"/>
        </authorList>
    </citation>
    <scope>NUCLEOTIDE SEQUENCE</scope>
</reference>
<dbReference type="InterPro" id="IPR029021">
    <property type="entry name" value="Prot-tyrosine_phosphatase-like"/>
</dbReference>
<feature type="domain" description="Tyrosine-protein phosphatase" evidence="2">
    <location>
        <begin position="80"/>
        <end position="181"/>
    </location>
</feature>
<dbReference type="PROSITE" id="PS50055">
    <property type="entry name" value="TYR_PHOSPHATASE_PTP"/>
    <property type="match status" value="1"/>
</dbReference>
<keyword evidence="5" id="KW-1185">Reference proteome</keyword>
<feature type="domain" description="Tyrosine specific protein phosphatases" evidence="3">
    <location>
        <begin position="111"/>
        <end position="186"/>
    </location>
</feature>